<keyword evidence="1" id="KW-1133">Transmembrane helix</keyword>
<keyword evidence="1" id="KW-0472">Membrane</keyword>
<feature type="transmembrane region" description="Helical" evidence="1">
    <location>
        <begin position="35"/>
        <end position="63"/>
    </location>
</feature>
<evidence type="ECO:0000313" key="2">
    <source>
        <dbReference type="EMBL" id="KAF3837328.1"/>
    </source>
</evidence>
<evidence type="ECO:0000313" key="3">
    <source>
        <dbReference type="Proteomes" id="UP000518266"/>
    </source>
</evidence>
<organism evidence="2 3">
    <name type="scientific">Dissostichus mawsoni</name>
    <name type="common">Antarctic cod</name>
    <dbReference type="NCBI Taxonomy" id="36200"/>
    <lineage>
        <taxon>Eukaryota</taxon>
        <taxon>Metazoa</taxon>
        <taxon>Chordata</taxon>
        <taxon>Craniata</taxon>
        <taxon>Vertebrata</taxon>
        <taxon>Euteleostomi</taxon>
        <taxon>Actinopterygii</taxon>
        <taxon>Neopterygii</taxon>
        <taxon>Teleostei</taxon>
        <taxon>Neoteleostei</taxon>
        <taxon>Acanthomorphata</taxon>
        <taxon>Eupercaria</taxon>
        <taxon>Perciformes</taxon>
        <taxon>Notothenioidei</taxon>
        <taxon>Nototheniidae</taxon>
        <taxon>Dissostichus</taxon>
    </lineage>
</organism>
<dbReference type="EMBL" id="JAAKFY010000023">
    <property type="protein sequence ID" value="KAF3837328.1"/>
    <property type="molecule type" value="Genomic_DNA"/>
</dbReference>
<dbReference type="AlphaFoldDB" id="A0A7J5XMG0"/>
<evidence type="ECO:0000256" key="1">
    <source>
        <dbReference type="SAM" id="Phobius"/>
    </source>
</evidence>
<proteinExistence type="predicted"/>
<sequence length="73" mass="8672">MDGWKSDQGMEGCRPGWDCKENKFRITSYKHKTGICFAFHLWTSAVVVDLFFFIYTVICWHSFEDEDIFLFSC</sequence>
<protein>
    <submittedName>
        <fullName evidence="2">Uncharacterized protein</fullName>
    </submittedName>
</protein>
<reference evidence="2 3" key="1">
    <citation type="submission" date="2020-03" db="EMBL/GenBank/DDBJ databases">
        <title>Dissostichus mawsoni Genome sequencing and assembly.</title>
        <authorList>
            <person name="Park H."/>
        </authorList>
    </citation>
    <scope>NUCLEOTIDE SEQUENCE [LARGE SCALE GENOMIC DNA]</scope>
    <source>
        <strain evidence="2">DM0001</strain>
        <tissue evidence="2">Muscle</tissue>
    </source>
</reference>
<keyword evidence="1" id="KW-0812">Transmembrane</keyword>
<accession>A0A7J5XMG0</accession>
<name>A0A7J5XMG0_DISMA</name>
<gene>
    <name evidence="2" type="ORF">F7725_004792</name>
</gene>
<comment type="caution">
    <text evidence="2">The sequence shown here is derived from an EMBL/GenBank/DDBJ whole genome shotgun (WGS) entry which is preliminary data.</text>
</comment>
<dbReference type="Proteomes" id="UP000518266">
    <property type="component" value="Unassembled WGS sequence"/>
</dbReference>
<keyword evidence="3" id="KW-1185">Reference proteome</keyword>